<accession>A0AAD7IVR9</accession>
<proteinExistence type="predicted"/>
<dbReference type="Proteomes" id="UP001215598">
    <property type="component" value="Unassembled WGS sequence"/>
</dbReference>
<organism evidence="2 3">
    <name type="scientific">Mycena metata</name>
    <dbReference type="NCBI Taxonomy" id="1033252"/>
    <lineage>
        <taxon>Eukaryota</taxon>
        <taxon>Fungi</taxon>
        <taxon>Dikarya</taxon>
        <taxon>Basidiomycota</taxon>
        <taxon>Agaricomycotina</taxon>
        <taxon>Agaricomycetes</taxon>
        <taxon>Agaricomycetidae</taxon>
        <taxon>Agaricales</taxon>
        <taxon>Marasmiineae</taxon>
        <taxon>Mycenaceae</taxon>
        <taxon>Mycena</taxon>
    </lineage>
</organism>
<feature type="chain" id="PRO_5042296603" evidence="1">
    <location>
        <begin position="20"/>
        <end position="142"/>
    </location>
</feature>
<feature type="signal peptide" evidence="1">
    <location>
        <begin position="1"/>
        <end position="19"/>
    </location>
</feature>
<protein>
    <submittedName>
        <fullName evidence="2">Uncharacterized protein</fullName>
    </submittedName>
</protein>
<comment type="caution">
    <text evidence="2">The sequence shown here is derived from an EMBL/GenBank/DDBJ whole genome shotgun (WGS) entry which is preliminary data.</text>
</comment>
<name>A0AAD7IVR9_9AGAR</name>
<evidence type="ECO:0000313" key="2">
    <source>
        <dbReference type="EMBL" id="KAJ7749691.1"/>
    </source>
</evidence>
<dbReference type="EMBL" id="JARKIB010000068">
    <property type="protein sequence ID" value="KAJ7749691.1"/>
    <property type="molecule type" value="Genomic_DNA"/>
</dbReference>
<reference evidence="2" key="1">
    <citation type="submission" date="2023-03" db="EMBL/GenBank/DDBJ databases">
        <title>Massive genome expansion in bonnet fungi (Mycena s.s.) driven by repeated elements and novel gene families across ecological guilds.</title>
        <authorList>
            <consortium name="Lawrence Berkeley National Laboratory"/>
            <person name="Harder C.B."/>
            <person name="Miyauchi S."/>
            <person name="Viragh M."/>
            <person name="Kuo A."/>
            <person name="Thoen E."/>
            <person name="Andreopoulos B."/>
            <person name="Lu D."/>
            <person name="Skrede I."/>
            <person name="Drula E."/>
            <person name="Henrissat B."/>
            <person name="Morin E."/>
            <person name="Kohler A."/>
            <person name="Barry K."/>
            <person name="LaButti K."/>
            <person name="Morin E."/>
            <person name="Salamov A."/>
            <person name="Lipzen A."/>
            <person name="Mereny Z."/>
            <person name="Hegedus B."/>
            <person name="Baldrian P."/>
            <person name="Stursova M."/>
            <person name="Weitz H."/>
            <person name="Taylor A."/>
            <person name="Grigoriev I.V."/>
            <person name="Nagy L.G."/>
            <person name="Martin F."/>
            <person name="Kauserud H."/>
        </authorList>
    </citation>
    <scope>NUCLEOTIDE SEQUENCE</scope>
    <source>
        <strain evidence="2">CBHHK182m</strain>
    </source>
</reference>
<evidence type="ECO:0000256" key="1">
    <source>
        <dbReference type="SAM" id="SignalP"/>
    </source>
</evidence>
<gene>
    <name evidence="2" type="ORF">B0H16DRAFT_1724952</name>
</gene>
<keyword evidence="3" id="KW-1185">Reference proteome</keyword>
<dbReference type="AlphaFoldDB" id="A0AAD7IVR9"/>
<evidence type="ECO:0000313" key="3">
    <source>
        <dbReference type="Proteomes" id="UP001215598"/>
    </source>
</evidence>
<keyword evidence="1" id="KW-0732">Signal</keyword>
<sequence length="142" mass="16483">MLRGRKRLLALVIAPLVLGPEDNIFDLHQHLDHNPQHAWLELGENFSPPRARPDIGGTRISRDWLYSLKRRDCEWRFRFYAEELEDLVHAFDIPAVFKTRTRCVFDGIEALCLLLARPTSAGDQFDVSMKYNRSQSSNSSRD</sequence>